<dbReference type="InterPro" id="IPR003599">
    <property type="entry name" value="Ig_sub"/>
</dbReference>
<proteinExistence type="predicted"/>
<dbReference type="Gene3D" id="1.10.533.10">
    <property type="entry name" value="Death Domain, Fas"/>
    <property type="match status" value="1"/>
</dbReference>
<keyword evidence="3" id="KW-1015">Disulfide bond</keyword>
<feature type="transmembrane region" description="Helical" evidence="7">
    <location>
        <begin position="245"/>
        <end position="269"/>
    </location>
</feature>
<dbReference type="GO" id="GO:0007165">
    <property type="term" value="P:signal transduction"/>
    <property type="evidence" value="ECO:0007669"/>
    <property type="project" value="InterPro"/>
</dbReference>
<dbReference type="PROSITE" id="PS50835">
    <property type="entry name" value="IG_LIKE"/>
    <property type="match status" value="2"/>
</dbReference>
<sequence>MASDHLVATCVLIFGMLVATGVTQSQTPVDRTAIEGDHVELRCDTAYDRTKDFYWSEAVIGIILYRPAGADVNNVTIPISRYRGRVSLVGLDSSNLKIKNVTKADEGSYNCQQVGAVQQGTLQRLQVLEAVPPDPAAPTITGYSGGFLTPGSNVTLTCVSTGARPPANLTWWTGNTQLKARNSSTPDSTWQGDTRSEVTIPDLKLSDNGRVYQCRASHRALAQVETSQVTVSVAYPSRGLSGWKIAVIVLGVFVAIGVIIGIVATAILCKKYNCPQERRSSRDSTEMRERRTGGATSSDQHDGSHVRMPWESEALLPTSSPPEAQFTVTGNAEIRSNGDANSTERDNMGRERERRSGGDSLEMRNRRTGGATSSDQHDGSHVRMPWESEALLPTSSPPEAQFTVTGNAEIRSNGDANSTERDNMGRERGQTFSDDLSDQAEGPLDLLLGQSTGTGQSAQDGACGGGTPDDTNDDAPPVMNTEKQGPPWTDLFKIVENTLPPENWLRLAEALGVSNKLISSIERAPFCQSQGKLHQLLRQWVEEDEAASPEALAAALCKCGFVEVADMVKKCCQTYYRA</sequence>
<keyword evidence="7" id="KW-1133">Transmembrane helix</keyword>
<feature type="domain" description="Ig-like" evidence="10">
    <location>
        <begin position="135"/>
        <end position="232"/>
    </location>
</feature>
<dbReference type="OrthoDB" id="10028801at2759"/>
<feature type="domain" description="Death" evidence="9">
    <location>
        <begin position="502"/>
        <end position="572"/>
    </location>
</feature>
<dbReference type="GeneID" id="109473143"/>
<dbReference type="Pfam" id="PF00531">
    <property type="entry name" value="Death"/>
    <property type="match status" value="1"/>
</dbReference>
<feature type="compositionally biased region" description="Polar residues" evidence="6">
    <location>
        <begin position="317"/>
        <end position="330"/>
    </location>
</feature>
<evidence type="ECO:0000256" key="4">
    <source>
        <dbReference type="ARBA" id="ARBA00023180"/>
    </source>
</evidence>
<evidence type="ECO:0000256" key="5">
    <source>
        <dbReference type="ARBA" id="ARBA00023319"/>
    </source>
</evidence>
<feature type="compositionally biased region" description="Basic and acidic residues" evidence="6">
    <location>
        <begin position="276"/>
        <end position="292"/>
    </location>
</feature>
<feature type="domain" description="Ig-like" evidence="10">
    <location>
        <begin position="20"/>
        <end position="123"/>
    </location>
</feature>
<dbReference type="InterPro" id="IPR011029">
    <property type="entry name" value="DEATH-like_dom_sf"/>
</dbReference>
<dbReference type="PANTHER" id="PTHR11640">
    <property type="entry name" value="NEPHRIN"/>
    <property type="match status" value="1"/>
</dbReference>
<dbReference type="InterPro" id="IPR051275">
    <property type="entry name" value="Cell_adhesion_signaling"/>
</dbReference>
<feature type="compositionally biased region" description="Polar residues" evidence="6">
    <location>
        <begin position="393"/>
        <end position="406"/>
    </location>
</feature>
<feature type="compositionally biased region" description="Polar residues" evidence="6">
    <location>
        <begin position="449"/>
        <end position="459"/>
    </location>
</feature>
<evidence type="ECO:0000256" key="7">
    <source>
        <dbReference type="SAM" id="Phobius"/>
    </source>
</evidence>
<feature type="chain" id="PRO_5028385111" evidence="8">
    <location>
        <begin position="26"/>
        <end position="578"/>
    </location>
</feature>
<dbReference type="InterPro" id="IPR003598">
    <property type="entry name" value="Ig_sub2"/>
</dbReference>
<dbReference type="SUPFAM" id="SSF48726">
    <property type="entry name" value="Immunoglobulin"/>
    <property type="match status" value="2"/>
</dbReference>
<dbReference type="InterPro" id="IPR000488">
    <property type="entry name" value="Death_dom"/>
</dbReference>
<feature type="compositionally biased region" description="Basic and acidic residues" evidence="6">
    <location>
        <begin position="299"/>
        <end position="310"/>
    </location>
</feature>
<evidence type="ECO:0000256" key="6">
    <source>
        <dbReference type="SAM" id="MobiDB-lite"/>
    </source>
</evidence>
<feature type="signal peptide" evidence="8">
    <location>
        <begin position="1"/>
        <end position="25"/>
    </location>
</feature>
<dbReference type="PANTHER" id="PTHR11640:SF164">
    <property type="entry name" value="MAM DOMAIN-CONTAINING GLYCOSYLPHOSPHATIDYLINOSITOL ANCHOR PROTEIN 1"/>
    <property type="match status" value="1"/>
</dbReference>
<dbReference type="GO" id="GO:0005886">
    <property type="term" value="C:plasma membrane"/>
    <property type="evidence" value="ECO:0007669"/>
    <property type="project" value="TreeGrafter"/>
</dbReference>
<dbReference type="Pfam" id="PF07686">
    <property type="entry name" value="V-set"/>
    <property type="match status" value="1"/>
</dbReference>
<dbReference type="SMART" id="SM00409">
    <property type="entry name" value="IG"/>
    <property type="match status" value="2"/>
</dbReference>
<feature type="region of interest" description="Disordered" evidence="6">
    <location>
        <begin position="275"/>
        <end position="487"/>
    </location>
</feature>
<keyword evidence="2 7" id="KW-0472">Membrane</keyword>
<protein>
    <submittedName>
        <fullName evidence="12">Uncharacterized protein LOC109473143 isoform X5</fullName>
    </submittedName>
</protein>
<keyword evidence="4" id="KW-0325">Glycoprotein</keyword>
<evidence type="ECO:0000259" key="9">
    <source>
        <dbReference type="PROSITE" id="PS50017"/>
    </source>
</evidence>
<dbReference type="GO" id="GO:0005911">
    <property type="term" value="C:cell-cell junction"/>
    <property type="evidence" value="ECO:0007669"/>
    <property type="project" value="TreeGrafter"/>
</dbReference>
<keyword evidence="11" id="KW-1185">Reference proteome</keyword>
<reference evidence="12" key="1">
    <citation type="submission" date="2025-08" db="UniProtKB">
        <authorList>
            <consortium name="RefSeq"/>
        </authorList>
    </citation>
    <scope>IDENTIFICATION</scope>
    <source>
        <tissue evidence="12">Gonad</tissue>
    </source>
</reference>
<organism evidence="11 12">
    <name type="scientific">Branchiostoma belcheri</name>
    <name type="common">Amphioxus</name>
    <dbReference type="NCBI Taxonomy" id="7741"/>
    <lineage>
        <taxon>Eukaryota</taxon>
        <taxon>Metazoa</taxon>
        <taxon>Chordata</taxon>
        <taxon>Cephalochordata</taxon>
        <taxon>Leptocardii</taxon>
        <taxon>Amphioxiformes</taxon>
        <taxon>Branchiostomatidae</taxon>
        <taxon>Branchiostoma</taxon>
    </lineage>
</organism>
<dbReference type="Gene3D" id="2.60.40.10">
    <property type="entry name" value="Immunoglobulins"/>
    <property type="match status" value="2"/>
</dbReference>
<keyword evidence="8" id="KW-0732">Signal</keyword>
<dbReference type="AlphaFoldDB" id="A0A6P4ZBX6"/>
<dbReference type="Proteomes" id="UP000515135">
    <property type="component" value="Unplaced"/>
</dbReference>
<comment type="subcellular location">
    <subcellularLocation>
        <location evidence="1">Membrane</location>
        <topology evidence="1">Single-pass type I membrane protein</topology>
    </subcellularLocation>
</comment>
<dbReference type="PROSITE" id="PS50017">
    <property type="entry name" value="DEATH_DOMAIN"/>
    <property type="match status" value="1"/>
</dbReference>
<keyword evidence="5" id="KW-0393">Immunoglobulin domain</keyword>
<dbReference type="GO" id="GO:0050839">
    <property type="term" value="F:cell adhesion molecule binding"/>
    <property type="evidence" value="ECO:0007669"/>
    <property type="project" value="TreeGrafter"/>
</dbReference>
<name>A0A6P4ZBX6_BRABE</name>
<evidence type="ECO:0000256" key="8">
    <source>
        <dbReference type="SAM" id="SignalP"/>
    </source>
</evidence>
<keyword evidence="7" id="KW-0812">Transmembrane</keyword>
<dbReference type="InterPro" id="IPR007110">
    <property type="entry name" value="Ig-like_dom"/>
</dbReference>
<evidence type="ECO:0000256" key="2">
    <source>
        <dbReference type="ARBA" id="ARBA00023136"/>
    </source>
</evidence>
<accession>A0A6P4ZBX6</accession>
<dbReference type="RefSeq" id="XP_019628602.1">
    <property type="nucleotide sequence ID" value="XM_019773043.1"/>
</dbReference>
<evidence type="ECO:0000256" key="1">
    <source>
        <dbReference type="ARBA" id="ARBA00004479"/>
    </source>
</evidence>
<feature type="compositionally biased region" description="Basic and acidic residues" evidence="6">
    <location>
        <begin position="418"/>
        <end position="429"/>
    </location>
</feature>
<dbReference type="InterPro" id="IPR013783">
    <property type="entry name" value="Ig-like_fold"/>
</dbReference>
<dbReference type="SUPFAM" id="SSF47986">
    <property type="entry name" value="DEATH domain"/>
    <property type="match status" value="1"/>
</dbReference>
<dbReference type="GO" id="GO:0098609">
    <property type="term" value="P:cell-cell adhesion"/>
    <property type="evidence" value="ECO:0007669"/>
    <property type="project" value="TreeGrafter"/>
</dbReference>
<evidence type="ECO:0000313" key="12">
    <source>
        <dbReference type="RefSeq" id="XP_019628602.1"/>
    </source>
</evidence>
<gene>
    <name evidence="12" type="primary">LOC109473143</name>
</gene>
<dbReference type="InterPro" id="IPR013106">
    <property type="entry name" value="Ig_V-set"/>
</dbReference>
<evidence type="ECO:0000313" key="11">
    <source>
        <dbReference type="Proteomes" id="UP000515135"/>
    </source>
</evidence>
<evidence type="ECO:0000259" key="10">
    <source>
        <dbReference type="PROSITE" id="PS50835"/>
    </source>
</evidence>
<feature type="compositionally biased region" description="Basic and acidic residues" evidence="6">
    <location>
        <begin position="342"/>
        <end position="365"/>
    </location>
</feature>
<dbReference type="InterPro" id="IPR036179">
    <property type="entry name" value="Ig-like_dom_sf"/>
</dbReference>
<feature type="compositionally biased region" description="Basic and acidic residues" evidence="6">
    <location>
        <begin position="375"/>
        <end position="386"/>
    </location>
</feature>
<dbReference type="SMART" id="SM00408">
    <property type="entry name" value="IGc2"/>
    <property type="match status" value="2"/>
</dbReference>
<dbReference type="Pfam" id="PF13927">
    <property type="entry name" value="Ig_3"/>
    <property type="match status" value="1"/>
</dbReference>
<evidence type="ECO:0000256" key="3">
    <source>
        <dbReference type="ARBA" id="ARBA00023157"/>
    </source>
</evidence>